<gene>
    <name evidence="1" type="ORF">GCM10009117_07480</name>
</gene>
<dbReference type="InterPro" id="IPR025345">
    <property type="entry name" value="DUF4249"/>
</dbReference>
<organism evidence="1 2">
    <name type="scientific">Gangjinia marincola</name>
    <dbReference type="NCBI Taxonomy" id="578463"/>
    <lineage>
        <taxon>Bacteria</taxon>
        <taxon>Pseudomonadati</taxon>
        <taxon>Bacteroidota</taxon>
        <taxon>Flavobacteriia</taxon>
        <taxon>Flavobacteriales</taxon>
        <taxon>Flavobacteriaceae</taxon>
        <taxon>Gangjinia</taxon>
    </lineage>
</organism>
<dbReference type="Proteomes" id="UP001500507">
    <property type="component" value="Unassembled WGS sequence"/>
</dbReference>
<sequence length="271" mass="30460">MKKFIVLFLVILSITACEEVVDIDVPFDDERLVIDAAFKLIMSENEPTVRGEVRLLKTAPFFDDELPPVLDADVFITDLTTGQIIEFTDANNDGVYSAQTEEIFQLNTTYELTVIAEGNTYKASTQLVPTVPIDTIELGDTVIFDEDDKEVKITFTDIGAREDYYLFDFGFDNLLGTTEDRFYDGQEFTFSYFYEDLNEGTPVTISIIGVDKQHYDFLNLLIEQSGQDGGGPFEAPPATVRGNIINTTNTDDFALGYFSISETYEFSIVVE</sequence>
<dbReference type="RefSeq" id="WP_343764061.1">
    <property type="nucleotide sequence ID" value="NZ_BAAAFG010000005.1"/>
</dbReference>
<name>A0ABN1MET4_9FLAO</name>
<proteinExistence type="predicted"/>
<protein>
    <submittedName>
        <fullName evidence="1">DUF4249 domain-containing protein</fullName>
    </submittedName>
</protein>
<keyword evidence="2" id="KW-1185">Reference proteome</keyword>
<dbReference type="PROSITE" id="PS51257">
    <property type="entry name" value="PROKAR_LIPOPROTEIN"/>
    <property type="match status" value="1"/>
</dbReference>
<dbReference type="EMBL" id="BAAAFG010000005">
    <property type="protein sequence ID" value="GAA0871602.1"/>
    <property type="molecule type" value="Genomic_DNA"/>
</dbReference>
<evidence type="ECO:0000313" key="2">
    <source>
        <dbReference type="Proteomes" id="UP001500507"/>
    </source>
</evidence>
<evidence type="ECO:0000313" key="1">
    <source>
        <dbReference type="EMBL" id="GAA0871602.1"/>
    </source>
</evidence>
<accession>A0ABN1MET4</accession>
<dbReference type="Pfam" id="PF14054">
    <property type="entry name" value="DUF4249"/>
    <property type="match status" value="1"/>
</dbReference>
<reference evidence="1 2" key="1">
    <citation type="journal article" date="2019" name="Int. J. Syst. Evol. Microbiol.">
        <title>The Global Catalogue of Microorganisms (GCM) 10K type strain sequencing project: providing services to taxonomists for standard genome sequencing and annotation.</title>
        <authorList>
            <consortium name="The Broad Institute Genomics Platform"/>
            <consortium name="The Broad Institute Genome Sequencing Center for Infectious Disease"/>
            <person name="Wu L."/>
            <person name="Ma J."/>
        </authorList>
    </citation>
    <scope>NUCLEOTIDE SEQUENCE [LARGE SCALE GENOMIC DNA]</scope>
    <source>
        <strain evidence="1 2">JCM 16082</strain>
    </source>
</reference>
<comment type="caution">
    <text evidence="1">The sequence shown here is derived from an EMBL/GenBank/DDBJ whole genome shotgun (WGS) entry which is preliminary data.</text>
</comment>